<reference evidence="2 3" key="1">
    <citation type="submission" date="2018-10" db="EMBL/GenBank/DDBJ databases">
        <title>Genome assembly for a Yunnan-Guizhou Plateau 3E fish, Anabarilius grahami (Regan), and its evolutionary and genetic applications.</title>
        <authorList>
            <person name="Jiang W."/>
        </authorList>
    </citation>
    <scope>NUCLEOTIDE SEQUENCE [LARGE SCALE GENOMIC DNA]</scope>
    <source>
        <strain evidence="2">AG-KIZ</strain>
        <tissue evidence="2">Muscle</tissue>
    </source>
</reference>
<name>A0A3N0YK00_ANAGA</name>
<dbReference type="OrthoDB" id="8880272at2759"/>
<evidence type="ECO:0000256" key="1">
    <source>
        <dbReference type="SAM" id="MobiDB-lite"/>
    </source>
</evidence>
<organism evidence="2 3">
    <name type="scientific">Anabarilius grahami</name>
    <name type="common">Kanglang fish</name>
    <name type="synonym">Barilius grahami</name>
    <dbReference type="NCBI Taxonomy" id="495550"/>
    <lineage>
        <taxon>Eukaryota</taxon>
        <taxon>Metazoa</taxon>
        <taxon>Chordata</taxon>
        <taxon>Craniata</taxon>
        <taxon>Vertebrata</taxon>
        <taxon>Euteleostomi</taxon>
        <taxon>Actinopterygii</taxon>
        <taxon>Neopterygii</taxon>
        <taxon>Teleostei</taxon>
        <taxon>Ostariophysi</taxon>
        <taxon>Cypriniformes</taxon>
        <taxon>Xenocyprididae</taxon>
        <taxon>Xenocypridinae</taxon>
        <taxon>Xenocypridinae incertae sedis</taxon>
        <taxon>Anabarilius</taxon>
    </lineage>
</organism>
<evidence type="ECO:0000313" key="2">
    <source>
        <dbReference type="EMBL" id="ROL46220.1"/>
    </source>
</evidence>
<dbReference type="Proteomes" id="UP000281406">
    <property type="component" value="Unassembled WGS sequence"/>
</dbReference>
<sequence>MLLKERLAWKCPSTRVCHVEDRDNCRAATYEMVDKIQIATYRKTTISALADGHKVYLVPVEGETPAFAIGETYVIISFPVSVKYGKECIFSGAASKKFTPGHLAIIEEMIKLAEETLNPPSVGMTGDEDDLFIQRGKVHSPGDYLPESEPEDYNLTEDNKELEEEEYQESDEEDYADQIYYPKNEYFSTSSWAMKSFSCQES</sequence>
<dbReference type="EMBL" id="RJVU01039986">
    <property type="protein sequence ID" value="ROL46220.1"/>
    <property type="molecule type" value="Genomic_DNA"/>
</dbReference>
<protein>
    <submittedName>
        <fullName evidence="2">Uncharacterized protein</fullName>
    </submittedName>
</protein>
<gene>
    <name evidence="2" type="ORF">DPX16_6254</name>
</gene>
<dbReference type="AlphaFoldDB" id="A0A3N0YK00"/>
<feature type="region of interest" description="Disordered" evidence="1">
    <location>
        <begin position="139"/>
        <end position="175"/>
    </location>
</feature>
<accession>A0A3N0YK00</accession>
<comment type="caution">
    <text evidence="2">The sequence shown here is derived from an EMBL/GenBank/DDBJ whole genome shotgun (WGS) entry which is preliminary data.</text>
</comment>
<feature type="compositionally biased region" description="Acidic residues" evidence="1">
    <location>
        <begin position="146"/>
        <end position="175"/>
    </location>
</feature>
<evidence type="ECO:0000313" key="3">
    <source>
        <dbReference type="Proteomes" id="UP000281406"/>
    </source>
</evidence>
<proteinExistence type="predicted"/>
<keyword evidence="3" id="KW-1185">Reference proteome</keyword>